<evidence type="ECO:0000313" key="3">
    <source>
        <dbReference type="Proteomes" id="UP001224122"/>
    </source>
</evidence>
<evidence type="ECO:0000259" key="1">
    <source>
        <dbReference type="Pfam" id="PF00117"/>
    </source>
</evidence>
<dbReference type="EMBL" id="JAUSTW010000016">
    <property type="protein sequence ID" value="MDQ0202070.1"/>
    <property type="molecule type" value="Genomic_DNA"/>
</dbReference>
<reference evidence="2 3" key="1">
    <citation type="submission" date="2023-07" db="EMBL/GenBank/DDBJ databases">
        <title>Genomic Encyclopedia of Type Strains, Phase IV (KMG-IV): sequencing the most valuable type-strain genomes for metagenomic binning, comparative biology and taxonomic classification.</title>
        <authorList>
            <person name="Goeker M."/>
        </authorList>
    </citation>
    <scope>NUCLEOTIDE SEQUENCE [LARGE SCALE GENOMIC DNA]</scope>
    <source>
        <strain evidence="2 3">DSM 27594</strain>
    </source>
</reference>
<accession>A0ABT9Y2M3</accession>
<proteinExistence type="predicted"/>
<sequence>MGFGEIQKVSKDFTFFPDTLHVLHWHGDTFTLPKGAILLYSTEACVNQAFIYNKNVVGLQFHLETTTQSLAQLVEVDKDYIKGSIYKQTAESILNTMISPENERTFMNILEYLKNS</sequence>
<organism evidence="2 3">
    <name type="scientific">Neobacillus ginsengisoli</name>
    <dbReference type="NCBI Taxonomy" id="904295"/>
    <lineage>
        <taxon>Bacteria</taxon>
        <taxon>Bacillati</taxon>
        <taxon>Bacillota</taxon>
        <taxon>Bacilli</taxon>
        <taxon>Bacillales</taxon>
        <taxon>Bacillaceae</taxon>
        <taxon>Neobacillus</taxon>
    </lineage>
</organism>
<comment type="caution">
    <text evidence="2">The sequence shown here is derived from an EMBL/GenBank/DDBJ whole genome shotgun (WGS) entry which is preliminary data.</text>
</comment>
<evidence type="ECO:0000313" key="2">
    <source>
        <dbReference type="EMBL" id="MDQ0202070.1"/>
    </source>
</evidence>
<dbReference type="SUPFAM" id="SSF52317">
    <property type="entry name" value="Class I glutamine amidotransferase-like"/>
    <property type="match status" value="1"/>
</dbReference>
<dbReference type="RefSeq" id="WP_307413927.1">
    <property type="nucleotide sequence ID" value="NZ_JAUSTW010000016.1"/>
</dbReference>
<gene>
    <name evidence="2" type="ORF">J2S10_005299</name>
</gene>
<keyword evidence="3" id="KW-1185">Reference proteome</keyword>
<dbReference type="Gene3D" id="3.40.50.880">
    <property type="match status" value="1"/>
</dbReference>
<dbReference type="PANTHER" id="PTHR42695">
    <property type="entry name" value="GLUTAMINE AMIDOTRANSFERASE YLR126C-RELATED"/>
    <property type="match status" value="1"/>
</dbReference>
<dbReference type="InterPro" id="IPR044992">
    <property type="entry name" value="ChyE-like"/>
</dbReference>
<dbReference type="Proteomes" id="UP001224122">
    <property type="component" value="Unassembled WGS sequence"/>
</dbReference>
<feature type="domain" description="Glutamine amidotransferase" evidence="1">
    <location>
        <begin position="12"/>
        <end position="68"/>
    </location>
</feature>
<dbReference type="Pfam" id="PF00117">
    <property type="entry name" value="GATase"/>
    <property type="match status" value="1"/>
</dbReference>
<dbReference type="PANTHER" id="PTHR42695:SF5">
    <property type="entry name" value="GLUTAMINE AMIDOTRANSFERASE YLR126C-RELATED"/>
    <property type="match status" value="1"/>
</dbReference>
<dbReference type="InterPro" id="IPR029062">
    <property type="entry name" value="Class_I_gatase-like"/>
</dbReference>
<dbReference type="InterPro" id="IPR017926">
    <property type="entry name" value="GATASE"/>
</dbReference>
<protein>
    <submittedName>
        <fullName evidence="2">GMP synthase-like glutamine amidotransferase</fullName>
    </submittedName>
</protein>
<name>A0ABT9Y2M3_9BACI</name>